<proteinExistence type="inferred from homology"/>
<dbReference type="GO" id="GO:0006906">
    <property type="term" value="P:vesicle fusion"/>
    <property type="evidence" value="ECO:0007669"/>
    <property type="project" value="TreeGrafter"/>
</dbReference>
<dbReference type="GO" id="GO:0006886">
    <property type="term" value="P:intracellular protein transport"/>
    <property type="evidence" value="ECO:0007669"/>
    <property type="project" value="InterPro"/>
</dbReference>
<dbReference type="InterPro" id="IPR045242">
    <property type="entry name" value="Syntaxin"/>
</dbReference>
<dbReference type="GO" id="GO:0048278">
    <property type="term" value="P:vesicle docking"/>
    <property type="evidence" value="ECO:0007669"/>
    <property type="project" value="TreeGrafter"/>
</dbReference>
<dbReference type="SUPFAM" id="SSF47661">
    <property type="entry name" value="t-snare proteins"/>
    <property type="match status" value="1"/>
</dbReference>
<evidence type="ECO:0000313" key="10">
    <source>
        <dbReference type="EMBL" id="PPS96607.1"/>
    </source>
</evidence>
<feature type="coiled-coil region" evidence="6">
    <location>
        <begin position="110"/>
        <end position="137"/>
    </location>
</feature>
<keyword evidence="11" id="KW-1185">Reference proteome</keyword>
<gene>
    <name evidence="9" type="ORF">CHUDEA2_1140</name>
    <name evidence="10" type="ORF">GY17_00003476</name>
</gene>
<evidence type="ECO:0000256" key="1">
    <source>
        <dbReference type="ARBA" id="ARBA00004211"/>
    </source>
</evidence>
<comment type="similarity">
    <text evidence="2">Belongs to the syntaxin family.</text>
</comment>
<feature type="transmembrane region" description="Helical" evidence="7">
    <location>
        <begin position="295"/>
        <end position="319"/>
    </location>
</feature>
<protein>
    <submittedName>
        <fullName evidence="10">Syntaxin</fullName>
    </submittedName>
</protein>
<dbReference type="GO" id="GO:0000149">
    <property type="term" value="F:SNARE binding"/>
    <property type="evidence" value="ECO:0007669"/>
    <property type="project" value="TreeGrafter"/>
</dbReference>
<dbReference type="VEuPathDB" id="CryptoDB:ChTU502y2012_420g0115"/>
<evidence type="ECO:0000256" key="2">
    <source>
        <dbReference type="ARBA" id="ARBA00009063"/>
    </source>
</evidence>
<dbReference type="Gene3D" id="1.20.58.70">
    <property type="match status" value="1"/>
</dbReference>
<evidence type="ECO:0000259" key="8">
    <source>
        <dbReference type="PROSITE" id="PS50192"/>
    </source>
</evidence>
<evidence type="ECO:0000313" key="9">
    <source>
        <dbReference type="EMBL" id="CUV04470.1"/>
    </source>
</evidence>
<dbReference type="SMART" id="SM00397">
    <property type="entry name" value="t_SNARE"/>
    <property type="match status" value="1"/>
</dbReference>
<dbReference type="Proteomes" id="UP000199752">
    <property type="component" value="Chromosome 2"/>
</dbReference>
<name>A0A0S4TCL0_CRYHO</name>
<dbReference type="OrthoDB" id="10255013at2759"/>
<dbReference type="GO" id="GO:0006887">
    <property type="term" value="P:exocytosis"/>
    <property type="evidence" value="ECO:0007669"/>
    <property type="project" value="TreeGrafter"/>
</dbReference>
<keyword evidence="3 7" id="KW-0812">Transmembrane</keyword>
<evidence type="ECO:0000256" key="4">
    <source>
        <dbReference type="ARBA" id="ARBA00022989"/>
    </source>
</evidence>
<accession>A0A0S4TCL0</accession>
<dbReference type="PROSITE" id="PS50192">
    <property type="entry name" value="T_SNARE"/>
    <property type="match status" value="1"/>
</dbReference>
<keyword evidence="4 7" id="KW-1133">Transmembrane helix</keyword>
<dbReference type="VEuPathDB" id="CryptoDB:GY17_00003476"/>
<dbReference type="GO" id="GO:0031201">
    <property type="term" value="C:SNARE complex"/>
    <property type="evidence" value="ECO:0007669"/>
    <property type="project" value="TreeGrafter"/>
</dbReference>
<dbReference type="AlphaFoldDB" id="A0A0S4TCL0"/>
<dbReference type="PROSITE" id="PS00914">
    <property type="entry name" value="SYNTAXIN"/>
    <property type="match status" value="1"/>
</dbReference>
<dbReference type="InterPro" id="IPR006011">
    <property type="entry name" value="Syntaxin_N"/>
</dbReference>
<dbReference type="InterPro" id="IPR006012">
    <property type="entry name" value="Syntaxin/epimorphin_CS"/>
</dbReference>
<dbReference type="PANTHER" id="PTHR19957">
    <property type="entry name" value="SYNTAXIN"/>
    <property type="match status" value="1"/>
</dbReference>
<evidence type="ECO:0000256" key="7">
    <source>
        <dbReference type="SAM" id="Phobius"/>
    </source>
</evidence>
<feature type="domain" description="T-SNARE coiled-coil homology" evidence="8">
    <location>
        <begin position="222"/>
        <end position="284"/>
    </location>
</feature>
<dbReference type="InterPro" id="IPR010989">
    <property type="entry name" value="SNARE"/>
</dbReference>
<dbReference type="VEuPathDB" id="CryptoDB:CHUDEA2_1140"/>
<organism evidence="9">
    <name type="scientific">Cryptosporidium hominis</name>
    <dbReference type="NCBI Taxonomy" id="237895"/>
    <lineage>
        <taxon>Eukaryota</taxon>
        <taxon>Sar</taxon>
        <taxon>Alveolata</taxon>
        <taxon>Apicomplexa</taxon>
        <taxon>Conoidasida</taxon>
        <taxon>Coccidia</taxon>
        <taxon>Eucoccidiorida</taxon>
        <taxon>Eimeriorina</taxon>
        <taxon>Cryptosporidiidae</taxon>
        <taxon>Cryptosporidium</taxon>
    </lineage>
</organism>
<dbReference type="PANTHER" id="PTHR19957:SF307">
    <property type="entry name" value="PROTEIN SSO1-RELATED"/>
    <property type="match status" value="1"/>
</dbReference>
<evidence type="ECO:0000313" key="11">
    <source>
        <dbReference type="Proteomes" id="UP001429100"/>
    </source>
</evidence>
<keyword evidence="6" id="KW-0175">Coiled coil</keyword>
<dbReference type="Pfam" id="PF00804">
    <property type="entry name" value="Syntaxin"/>
    <property type="match status" value="1"/>
</dbReference>
<dbReference type="GO" id="GO:0005886">
    <property type="term" value="C:plasma membrane"/>
    <property type="evidence" value="ECO:0007669"/>
    <property type="project" value="TreeGrafter"/>
</dbReference>
<dbReference type="EMBL" id="JTAI01000037">
    <property type="protein sequence ID" value="PPS96607.1"/>
    <property type="molecule type" value="Genomic_DNA"/>
</dbReference>
<reference evidence="10 11" key="3">
    <citation type="submission" date="2017-10" db="EMBL/GenBank/DDBJ databases">
        <title>Consistent, comparative and evidence-based genome annotation and re-annotation for the closely-related species, Cryptosporidium parvum, C. hominis and C. tyzzeri.</title>
        <authorList>
            <person name="Baptista R.P."/>
            <person name="Li Y."/>
            <person name="Sateriale A."/>
            <person name="Striepen B."/>
            <person name="Kissinger J.C."/>
        </authorList>
    </citation>
    <scope>NUCLEOTIDE SEQUENCE [LARGE SCALE GENOMIC DNA]</scope>
    <source>
        <strain evidence="10">30976</strain>
    </source>
</reference>
<reference evidence="10 11" key="1">
    <citation type="submission" date="2014-11" db="EMBL/GenBank/DDBJ databases">
        <title>Comparative genomic analysis of Cryptosporidium hominis reveals occurrence of genetic recombination in virulent subtypes.</title>
        <authorList>
            <person name="Guo Y."/>
            <person name="Tang K."/>
            <person name="Frace M."/>
            <person name="Li N."/>
            <person name="Roellig D.M."/>
            <person name="Sammons S."/>
            <person name="Knipe K."/>
            <person name="Rowe L."/>
            <person name="Feng Y."/>
            <person name="Xiao L."/>
        </authorList>
    </citation>
    <scope>NUCLEOTIDE SEQUENCE [LARGE SCALE GENOMIC DNA]</scope>
    <source>
        <strain evidence="10">30976</strain>
    </source>
</reference>
<dbReference type="Pfam" id="PF05739">
    <property type="entry name" value="SNARE"/>
    <property type="match status" value="1"/>
</dbReference>
<feature type="coiled-coil region" evidence="6">
    <location>
        <begin position="225"/>
        <end position="255"/>
    </location>
</feature>
<dbReference type="Gene3D" id="1.20.5.110">
    <property type="match status" value="1"/>
</dbReference>
<dbReference type="EMBL" id="LN877948">
    <property type="protein sequence ID" value="CUV04470.1"/>
    <property type="molecule type" value="Genomic_DNA"/>
</dbReference>
<sequence length="322" mass="37018">MIDLLYDLRKYAVAKHPEFSAAISNAEKGVAQVGVDQGVNEQNGNSKNDEEMSSYYSEIRSIGVSLGYINKMIDGIRINKQRALLTTSSSKDEEISENLAKILDETHEKTLELKNNIEYLRIQNENLKKKASKKEATEIMIRENLLQTISKRFRETIYEFQSVQSEYKTEMRNKIFRQIKIVYPDATQSAIESIAEEEGKITTTQLIKMKLSGSHETIGNAITELQDRYRDIRKLEKSVEELQQLFIELASLINEQGEMLDHIEFSVSTAKDYTEKADIELISARKYQKKTQKKMLWIILCIFILILVVLLPMIIGFTINSS</sequence>
<evidence type="ECO:0000256" key="6">
    <source>
        <dbReference type="SAM" id="Coils"/>
    </source>
</evidence>
<reference evidence="9" key="2">
    <citation type="submission" date="2015-08" db="EMBL/GenBank/DDBJ databases">
        <authorList>
            <person name="Babu N.S."/>
            <person name="Beckwith C.J."/>
            <person name="Beseler K.G."/>
            <person name="Brison A."/>
            <person name="Carone J.V."/>
            <person name="Caskin T.P."/>
            <person name="Diamond M."/>
            <person name="Durham M.E."/>
            <person name="Foxe J.M."/>
            <person name="Go M."/>
            <person name="Henderson B.A."/>
            <person name="Jones I.B."/>
            <person name="McGettigan J.A."/>
            <person name="Micheletti S.J."/>
            <person name="Nasrallah M.E."/>
            <person name="Ortiz D."/>
            <person name="Piller C.R."/>
            <person name="Privatt S.R."/>
            <person name="Schneider S.L."/>
            <person name="Sharp S."/>
            <person name="Smith T.C."/>
            <person name="Stanton J.D."/>
            <person name="Ullery H.E."/>
            <person name="Wilson R.J."/>
            <person name="Serrano M.G."/>
            <person name="Buck G."/>
            <person name="Lee V."/>
            <person name="Wang Y."/>
            <person name="Carvalho R."/>
            <person name="Voegtly L."/>
            <person name="Shi R."/>
            <person name="Duckworth R."/>
            <person name="Johnson A."/>
            <person name="Loviza R."/>
            <person name="Walstead R."/>
            <person name="Shah Z."/>
            <person name="Kiflezghi M."/>
            <person name="Wade K."/>
            <person name="Ball S.L."/>
            <person name="Bradley K.W."/>
            <person name="Asai D.J."/>
            <person name="Bowman C.A."/>
            <person name="Russell D.A."/>
            <person name="Pope W.H."/>
            <person name="Jacobs-Sera D."/>
            <person name="Hendrix R.W."/>
            <person name="Hatfull G.F."/>
        </authorList>
    </citation>
    <scope>NUCLEOTIDE SEQUENCE [LARGE SCALE GENOMIC DNA]</scope>
</reference>
<dbReference type="VEuPathDB" id="CryptoDB:Chro.20126"/>
<dbReference type="CDD" id="cd15848">
    <property type="entry name" value="SNARE_syntaxin1-like"/>
    <property type="match status" value="1"/>
</dbReference>
<dbReference type="GO" id="GO:0005484">
    <property type="term" value="F:SNAP receptor activity"/>
    <property type="evidence" value="ECO:0007669"/>
    <property type="project" value="InterPro"/>
</dbReference>
<keyword evidence="5 7" id="KW-0472">Membrane</keyword>
<evidence type="ECO:0000256" key="3">
    <source>
        <dbReference type="ARBA" id="ARBA00022692"/>
    </source>
</evidence>
<dbReference type="Proteomes" id="UP001429100">
    <property type="component" value="Unassembled WGS sequence"/>
</dbReference>
<comment type="subcellular location">
    <subcellularLocation>
        <location evidence="1">Membrane</location>
        <topology evidence="1">Single-pass type IV membrane protein</topology>
    </subcellularLocation>
</comment>
<dbReference type="InterPro" id="IPR000727">
    <property type="entry name" value="T_SNARE_dom"/>
</dbReference>
<evidence type="ECO:0000256" key="5">
    <source>
        <dbReference type="ARBA" id="ARBA00023136"/>
    </source>
</evidence>
<dbReference type="GO" id="GO:0012505">
    <property type="term" value="C:endomembrane system"/>
    <property type="evidence" value="ECO:0007669"/>
    <property type="project" value="TreeGrafter"/>
</dbReference>